<reference evidence="7 8" key="1">
    <citation type="submission" date="2019-12" db="EMBL/GenBank/DDBJ databases">
        <authorList>
            <person name="Scholz U."/>
            <person name="Mascher M."/>
            <person name="Fiebig A."/>
        </authorList>
    </citation>
    <scope>NUCLEOTIDE SEQUENCE</scope>
</reference>
<dbReference type="InterPro" id="IPR003653">
    <property type="entry name" value="Peptidase_C48_C"/>
</dbReference>
<evidence type="ECO:0000256" key="4">
    <source>
        <dbReference type="SAM" id="MobiDB-lite"/>
    </source>
</evidence>
<proteinExistence type="inferred from homology"/>
<keyword evidence="2" id="KW-0645">Protease</keyword>
<evidence type="ECO:0000313" key="8">
    <source>
        <dbReference type="Proteomes" id="UP001189122"/>
    </source>
</evidence>
<organism evidence="7">
    <name type="scientific">Spirodela intermedia</name>
    <name type="common">Intermediate duckweed</name>
    <dbReference type="NCBI Taxonomy" id="51605"/>
    <lineage>
        <taxon>Eukaryota</taxon>
        <taxon>Viridiplantae</taxon>
        <taxon>Streptophyta</taxon>
        <taxon>Embryophyta</taxon>
        <taxon>Tracheophyta</taxon>
        <taxon>Spermatophyta</taxon>
        <taxon>Magnoliopsida</taxon>
        <taxon>Liliopsida</taxon>
        <taxon>Araceae</taxon>
        <taxon>Lemnoideae</taxon>
        <taxon>Spirodela</taxon>
    </lineage>
</organism>
<dbReference type="SUPFAM" id="SSF54001">
    <property type="entry name" value="Cysteine proteinases"/>
    <property type="match status" value="1"/>
</dbReference>
<name>A0A7I8J208_SPIIN</name>
<comment type="similarity">
    <text evidence="1">Belongs to the peptidase C48 family.</text>
</comment>
<evidence type="ECO:0000259" key="5">
    <source>
        <dbReference type="Pfam" id="PF02902"/>
    </source>
</evidence>
<feature type="compositionally biased region" description="Acidic residues" evidence="4">
    <location>
        <begin position="632"/>
        <end position="646"/>
    </location>
</feature>
<dbReference type="PANTHER" id="PTHR47764">
    <property type="entry name" value="UBIQUITIN-LIKE-SPECIFIC PROTEASE 2B-RELATED"/>
    <property type="match status" value="1"/>
</dbReference>
<feature type="domain" description="Probable ubiquitin-like-specific protease 2A/B PH" evidence="6">
    <location>
        <begin position="156"/>
        <end position="262"/>
    </location>
</feature>
<dbReference type="GO" id="GO:0006508">
    <property type="term" value="P:proteolysis"/>
    <property type="evidence" value="ECO:0007669"/>
    <property type="project" value="UniProtKB-KW"/>
</dbReference>
<sequence>MRRSSQRDFAVYEFKEDDEAIESASGRFTSRFEKRGSPRDEAQAISQFTFLKAFAQYFFYGRADMMDEISLSLKSYNMYELTSCDVAEVTTTAPECITEDSTRMELSSPATPYSADDLSNCSFQCPVSSDYWTGVKEAVSNGISMPTSQEDIDVPIIVLAEYVICGSKIYAESQLIFLSDSIKIQCSDSSGKDFTSEWGIADIDHINCQWSQSLHCNICDSFDHALHRFKNPLLKCCVPDFHWLEKEQKIMLLAPGYKNIWSTASDVKFSEEEEEGLQSNISRHYLDDFKESCDGVIYPKGDPDAVSISKRDVDLLQPETSSMILSLTSTSSKYFGRKSRKSLKSHVFSTVNLVKTVIDCHTGDVGMKDSIHEACRIPCILHMDSMKGNHDGLKKLIQSYLCEEWKERYSGSLEDTSLLPNFSNLRFIPLELPQQQNAFDCGFFLLHYVELFLKEAPANFNPFSITKFSNFLTADWFVPDEASHKRFVVRNLIFELLSEFEKESSPTSCSRGWPEDPPPDKEPPEFLAAMDDDTHEPPPLHHFFSASPRETSPRPRETPQNPPPKLLQPHPAFHEEAEPSGQAWLCDGGRAPAESTSEGSGASGSPRGGLGGLGIRPYGGSGESLEACVVEDSLEEGDDDDDDDDGTASGGGMGCAGAEGGGVGGGMAGEDGEGRCANPPVQPHKRQKVMHEGT</sequence>
<dbReference type="InterPro" id="IPR038765">
    <property type="entry name" value="Papain-like_cys_pep_sf"/>
</dbReference>
<keyword evidence="8" id="KW-1185">Reference proteome</keyword>
<feature type="domain" description="Ubiquitin-like protease family profile" evidence="5">
    <location>
        <begin position="380"/>
        <end position="467"/>
    </location>
</feature>
<feature type="compositionally biased region" description="Low complexity" evidence="4">
    <location>
        <begin position="591"/>
        <end position="605"/>
    </location>
</feature>
<dbReference type="Pfam" id="PF25352">
    <property type="entry name" value="PH_ULP"/>
    <property type="match status" value="1"/>
</dbReference>
<dbReference type="AlphaFoldDB" id="A0A7I8J208"/>
<evidence type="ECO:0000259" key="6">
    <source>
        <dbReference type="Pfam" id="PF25352"/>
    </source>
</evidence>
<evidence type="ECO:0000256" key="2">
    <source>
        <dbReference type="ARBA" id="ARBA00022670"/>
    </source>
</evidence>
<dbReference type="Pfam" id="PF02902">
    <property type="entry name" value="Peptidase_C48"/>
    <property type="match status" value="1"/>
</dbReference>
<accession>A0A7I8J208</accession>
<dbReference type="InterPro" id="IPR057375">
    <property type="entry name" value="ULP2A/B_PH"/>
</dbReference>
<keyword evidence="3" id="KW-0378">Hydrolase</keyword>
<evidence type="ECO:0000313" key="7">
    <source>
        <dbReference type="EMBL" id="CAA2624663.1"/>
    </source>
</evidence>
<feature type="region of interest" description="Disordered" evidence="4">
    <location>
        <begin position="504"/>
        <end position="694"/>
    </location>
</feature>
<dbReference type="EMBL" id="CACRZD030000008">
    <property type="protein sequence ID" value="CAA6664099.1"/>
    <property type="molecule type" value="Genomic_DNA"/>
</dbReference>
<dbReference type="Proteomes" id="UP001189122">
    <property type="component" value="Unassembled WGS sequence"/>
</dbReference>
<dbReference type="EMBL" id="LR743595">
    <property type="protein sequence ID" value="CAA2624663.1"/>
    <property type="molecule type" value="Genomic_DNA"/>
</dbReference>
<feature type="compositionally biased region" description="Gly residues" evidence="4">
    <location>
        <begin position="648"/>
        <end position="669"/>
    </location>
</feature>
<dbReference type="Gene3D" id="3.40.395.10">
    <property type="entry name" value="Adenoviral Proteinase, Chain A"/>
    <property type="match status" value="1"/>
</dbReference>
<evidence type="ECO:0000256" key="3">
    <source>
        <dbReference type="ARBA" id="ARBA00022801"/>
    </source>
</evidence>
<gene>
    <name evidence="7" type="ORF">SI7747_08010488</name>
</gene>
<dbReference type="PANTHER" id="PTHR47764:SF2">
    <property type="entry name" value="UBIQUITIN-LIKE PROTEASE FAMILY PROFILE DOMAIN-CONTAINING PROTEIN"/>
    <property type="match status" value="1"/>
</dbReference>
<feature type="compositionally biased region" description="Gly residues" evidence="4">
    <location>
        <begin position="606"/>
        <end position="622"/>
    </location>
</feature>
<dbReference type="GO" id="GO:0008234">
    <property type="term" value="F:cysteine-type peptidase activity"/>
    <property type="evidence" value="ECO:0007669"/>
    <property type="project" value="InterPro"/>
</dbReference>
<protein>
    <submittedName>
        <fullName evidence="7">Uncharacterized protein</fullName>
    </submittedName>
</protein>
<evidence type="ECO:0000256" key="1">
    <source>
        <dbReference type="ARBA" id="ARBA00005234"/>
    </source>
</evidence>